<evidence type="ECO:0000256" key="5">
    <source>
        <dbReference type="PIRNR" id="PIRNR022950"/>
    </source>
</evidence>
<evidence type="ECO:0000313" key="9">
    <source>
        <dbReference type="EMBL" id="OMJ85697.1"/>
    </source>
</evidence>
<organism evidence="9 10">
    <name type="scientific">Stentor coeruleus</name>
    <dbReference type="NCBI Taxonomy" id="5963"/>
    <lineage>
        <taxon>Eukaryota</taxon>
        <taxon>Sar</taxon>
        <taxon>Alveolata</taxon>
        <taxon>Ciliophora</taxon>
        <taxon>Postciliodesmatophora</taxon>
        <taxon>Heterotrichea</taxon>
        <taxon>Heterotrichida</taxon>
        <taxon>Stentoridae</taxon>
        <taxon>Stentor</taxon>
    </lineage>
</organism>
<evidence type="ECO:0000256" key="6">
    <source>
        <dbReference type="PIRSR" id="PIRSR022950-1"/>
    </source>
</evidence>
<comment type="catalytic activity">
    <reaction evidence="4">
        <text>[phosphatase 2A protein]-C-terminal L-leucine methyl ester + H2O = [phosphatase 2A protein]-C-terminal L-leucine + methanol + H(+)</text>
        <dbReference type="Rhea" id="RHEA:48548"/>
        <dbReference type="Rhea" id="RHEA-COMP:12134"/>
        <dbReference type="Rhea" id="RHEA-COMP:12135"/>
        <dbReference type="ChEBI" id="CHEBI:15377"/>
        <dbReference type="ChEBI" id="CHEBI:15378"/>
        <dbReference type="ChEBI" id="CHEBI:17790"/>
        <dbReference type="ChEBI" id="CHEBI:90516"/>
        <dbReference type="ChEBI" id="CHEBI:90517"/>
        <dbReference type="EC" id="3.1.1.89"/>
    </reaction>
</comment>
<feature type="active site" evidence="6">
    <location>
        <position position="304"/>
    </location>
</feature>
<dbReference type="InterPro" id="IPR029058">
    <property type="entry name" value="AB_hydrolase_fold"/>
</dbReference>
<dbReference type="GO" id="GO:0051723">
    <property type="term" value="F:protein methylesterase activity"/>
    <property type="evidence" value="ECO:0007669"/>
    <property type="project" value="UniProtKB-EC"/>
</dbReference>
<comment type="function">
    <text evidence="5">Demethylates proteins that have been reversibly carboxymethylated.</text>
</comment>
<evidence type="ECO:0000256" key="1">
    <source>
        <dbReference type="ARBA" id="ARBA00008645"/>
    </source>
</evidence>
<feature type="active site" evidence="6">
    <location>
        <position position="152"/>
    </location>
</feature>
<dbReference type="PANTHER" id="PTHR14189">
    <property type="entry name" value="PROTEIN PHOSPHATASE METHYLESTERASE-1 RELATED"/>
    <property type="match status" value="1"/>
</dbReference>
<dbReference type="OrthoDB" id="194865at2759"/>
<keyword evidence="10" id="KW-1185">Reference proteome</keyword>
<dbReference type="InterPro" id="IPR016812">
    <property type="entry name" value="PPase_methylesterase_euk"/>
</dbReference>
<dbReference type="AlphaFoldDB" id="A0A1R2C9L8"/>
<feature type="active site" evidence="6">
    <location>
        <position position="179"/>
    </location>
</feature>
<keyword evidence="3 5" id="KW-0378">Hydrolase</keyword>
<accession>A0A1R2C9L8</accession>
<comment type="caution">
    <text evidence="9">The sequence shown here is derived from an EMBL/GenBank/DDBJ whole genome shotgun (WGS) entry which is preliminary data.</text>
</comment>
<dbReference type="Proteomes" id="UP000187209">
    <property type="component" value="Unassembled WGS sequence"/>
</dbReference>
<dbReference type="InterPro" id="IPR000073">
    <property type="entry name" value="AB_hydrolase_1"/>
</dbReference>
<name>A0A1R2C9L8_9CILI</name>
<evidence type="ECO:0000256" key="3">
    <source>
        <dbReference type="ARBA" id="ARBA00022801"/>
    </source>
</evidence>
<feature type="compositionally biased region" description="Acidic residues" evidence="7">
    <location>
        <begin position="19"/>
        <end position="29"/>
    </location>
</feature>
<dbReference type="EMBL" id="MPUH01000229">
    <property type="protein sequence ID" value="OMJ85697.1"/>
    <property type="molecule type" value="Genomic_DNA"/>
</dbReference>
<gene>
    <name evidence="9" type="ORF">SteCoe_12972</name>
</gene>
<reference evidence="9 10" key="1">
    <citation type="submission" date="2016-11" db="EMBL/GenBank/DDBJ databases">
        <title>The macronuclear genome of Stentor coeruleus: a giant cell with tiny introns.</title>
        <authorList>
            <person name="Slabodnick M."/>
            <person name="Ruby J.G."/>
            <person name="Reiff S.B."/>
            <person name="Swart E.C."/>
            <person name="Gosai S."/>
            <person name="Prabakaran S."/>
            <person name="Witkowska E."/>
            <person name="Larue G.E."/>
            <person name="Fisher S."/>
            <person name="Freeman R.M."/>
            <person name="Gunawardena J."/>
            <person name="Chu W."/>
            <person name="Stover N.A."/>
            <person name="Gregory B.D."/>
            <person name="Nowacki M."/>
            <person name="Derisi J."/>
            <person name="Roy S.W."/>
            <person name="Marshall W.F."/>
            <person name="Sood P."/>
        </authorList>
    </citation>
    <scope>NUCLEOTIDE SEQUENCE [LARGE SCALE GENOMIC DNA]</scope>
    <source>
        <strain evidence="9">WM001</strain>
    </source>
</reference>
<comment type="similarity">
    <text evidence="1 5">Belongs to the AB hydrolase superfamily.</text>
</comment>
<dbReference type="SUPFAM" id="SSF53474">
    <property type="entry name" value="alpha/beta-Hydrolases"/>
    <property type="match status" value="1"/>
</dbReference>
<dbReference type="PIRSF" id="PIRSF022950">
    <property type="entry name" value="PPase_methylesterase_euk"/>
    <property type="match status" value="1"/>
</dbReference>
<evidence type="ECO:0000259" key="8">
    <source>
        <dbReference type="Pfam" id="PF12697"/>
    </source>
</evidence>
<feature type="domain" description="AB hydrolase-1" evidence="8">
    <location>
        <begin position="75"/>
        <end position="316"/>
    </location>
</feature>
<dbReference type="Pfam" id="PF12697">
    <property type="entry name" value="Abhydrolase_6"/>
    <property type="match status" value="1"/>
</dbReference>
<evidence type="ECO:0000256" key="2">
    <source>
        <dbReference type="ARBA" id="ARBA00022487"/>
    </source>
</evidence>
<dbReference type="PANTHER" id="PTHR14189:SF0">
    <property type="entry name" value="PROTEIN PHOSPHATASE METHYLESTERASE 1"/>
    <property type="match status" value="1"/>
</dbReference>
<evidence type="ECO:0000256" key="7">
    <source>
        <dbReference type="SAM" id="MobiDB-lite"/>
    </source>
</evidence>
<evidence type="ECO:0000256" key="4">
    <source>
        <dbReference type="ARBA" id="ARBA00049203"/>
    </source>
</evidence>
<sequence length="328" mass="36493">MRGRPPIKPTHQFKRKDSSDDEDEKDEVPELGTGFSQPRGGRSYAPIPLESCFDSVTWLQDIPIYWSGNSGPVFLALHGAGLAASSYGPAARIAKTIPSQFVSFDFRGHGQNRKEIDEYNMVSEVMIAETLQVLDYVREQRPGSNIIVIGHSMGGAIASKACFEDQARGGKISGLIMLDVVEGSAIDALPHMDTIVNQRPKGFKSIEHAIQWAFQSNTVRNLDSARISIPSQIKTSSNGCTFRTDLKRTKEFWEGWFRGMNNAFLGVTAPKQLIIAGSDRTDRQMMIAQMQGKFKHTVLFDVGHLLHEDSPERFAAELKAFIDTFKVR</sequence>
<dbReference type="EC" id="3.1.1.-" evidence="5"/>
<keyword evidence="2 5" id="KW-0719">Serine esterase</keyword>
<dbReference type="Gene3D" id="3.40.50.1820">
    <property type="entry name" value="alpha/beta hydrolase"/>
    <property type="match status" value="1"/>
</dbReference>
<protein>
    <recommendedName>
        <fullName evidence="5">Protein phosphatase methylesterase 1</fullName>
        <shortName evidence="5">PME-1</shortName>
        <ecNumber evidence="5">3.1.1.-</ecNumber>
    </recommendedName>
</protein>
<feature type="region of interest" description="Disordered" evidence="7">
    <location>
        <begin position="1"/>
        <end position="42"/>
    </location>
</feature>
<evidence type="ECO:0000313" key="10">
    <source>
        <dbReference type="Proteomes" id="UP000187209"/>
    </source>
</evidence>
<proteinExistence type="inferred from homology"/>